<dbReference type="PROSITE" id="PS50088">
    <property type="entry name" value="ANK_REPEAT"/>
    <property type="match status" value="2"/>
</dbReference>
<feature type="repeat" description="ANK" evidence="1">
    <location>
        <begin position="482"/>
        <end position="514"/>
    </location>
</feature>
<keyword evidence="4" id="KW-1185">Reference proteome</keyword>
<proteinExistence type="predicted"/>
<dbReference type="EMBL" id="KB200314">
    <property type="protein sequence ID" value="ESP02231.1"/>
    <property type="molecule type" value="Genomic_DNA"/>
</dbReference>
<dbReference type="HOGENOM" id="CLU_006481_0_0_1"/>
<dbReference type="Pfam" id="PF13606">
    <property type="entry name" value="Ank_3"/>
    <property type="match status" value="1"/>
</dbReference>
<feature type="repeat" description="ARM" evidence="2">
    <location>
        <begin position="692"/>
        <end position="724"/>
    </location>
</feature>
<evidence type="ECO:0000313" key="4">
    <source>
        <dbReference type="Proteomes" id="UP000030746"/>
    </source>
</evidence>
<evidence type="ECO:0000256" key="2">
    <source>
        <dbReference type="PROSITE-ProRule" id="PRU00259"/>
    </source>
</evidence>
<sequence length="1290" mass="145014">MLSTDEFKFPTDPPVGLISNVNQANSDKCVLLMPVDETVTPFDYREIHQVMRELLYGIYVVNQTPTLSLETNNDQSTTCQLSPAYLDTKIGQTMISVDYMMKGMWHGAYLPKDKRIKFSERWRMNLDVNAHGKAETKKSLMTEFKSAGLIDITTDPDYTNIYDRIPPDLPGDTDMEQERKFFMAHVEDLSMKIAFHQNDVDFYKNMYLVDSDWIVSSIVRLLDNRIDNSGYERLKTRLQMHEEIIKSYLPNKTEVRRNIELLKLVSFLTPFLVGMRKKMKIPDINRLLPPLSAEECRTERELPPLILGSDFKCPNFEFGEQYFNLHGGIVIDLETNEMNQLNNQFIEAYPTLHDDSVKYLNKMLDPDAQLQEHYAIPIQEIDGKKYYVIMLEFETYYAAMPQKPLWIRAFHEEVQALKPKKLPIHEIPLHEQFKKYFGFKKAIKYKTPQNGLKAAAQRGLVAMFQALCRKMPASRLGKQDEHGLSYLHYAAMHNRPQIIAVLLMQSMDVNVRRNHIVGNGPTGLHMAARCGSLDAVACLLANFANVLATDQDGWAPVHHAAFFNHQDILTLMIRKNSGLMELATKNDAKSSPLLLAASSGALQSLKCLIKLEADITKVDNEENNMVNLAALRFHTNILEYLIEWNNPDIPVWKILVDMLKDDNMTKQDAGVKCLEVLSTCKPNYWRSILDADGIPALVNLLNTENEEIQTVTASVICNISENHEIRFALTRCDAGPILIKLLESPNDDIQSRAAIVLSDLASVEGNQDHLAKNGAIAPLVQLLESELEDVLVNTVNAIRVMCVNNRENQNAVASSGGIEPLVEFLTVNSDILQAATSAALSAVTAGNKEIQDAIMAEGAIKHIVDRIKSSRNVTVQVKAASALEALAEKNPEIQIAFLDLDAPKALIKLLKNINVEVREQGACSLWSLAGYKYTQQKYIAERTGIQNIIQMLLEPTEKLLYVGCMTAIAMGRENIENQNKLSDADAFQQLVRLLRSKNQKTSRRVLLMVIKTLGILCVGVAYRNNKVTQRKIAEEGGIPILVEKLAEHPSQEIQVEVAITLACVVLSNHSNQEKLQEEPDFNFDSLLGLLKSRDEDIQLKAGTALTIFAFNNTPQQFEIREAGGIQFSLFERFLESSDEFYQCYAAFQIVVLARVIVDQDQVMLTARGVTLLVNKLHSEDHNVIVLAASLLSSLAHTRAGIPDAMITTGAIDLLIEHLHSSNEQVRNSVAVALGYMTFNKTASRLLFSACRNTPGLYRLLMENIGPDARISDDFVADFKRAKHVGLPSQW</sequence>
<dbReference type="Gene3D" id="1.25.10.10">
    <property type="entry name" value="Leucine-rich Repeat Variant"/>
    <property type="match status" value="3"/>
</dbReference>
<evidence type="ECO:0000313" key="3">
    <source>
        <dbReference type="EMBL" id="ESP02231.1"/>
    </source>
</evidence>
<dbReference type="Pfam" id="PF12796">
    <property type="entry name" value="Ank_2"/>
    <property type="match status" value="1"/>
</dbReference>
<dbReference type="SUPFAM" id="SSF48371">
    <property type="entry name" value="ARM repeat"/>
    <property type="match status" value="2"/>
</dbReference>
<dbReference type="GeneID" id="20247245"/>
<dbReference type="Gene3D" id="1.25.40.20">
    <property type="entry name" value="Ankyrin repeat-containing domain"/>
    <property type="match status" value="2"/>
</dbReference>
<dbReference type="PANTHER" id="PTHR46464">
    <property type="entry name" value="ANK_REP_REGION DOMAIN-CONTAINING PROTEIN"/>
    <property type="match status" value="1"/>
</dbReference>
<dbReference type="OrthoDB" id="1683831at2759"/>
<name>V4B457_LOTGI</name>
<feature type="repeat" description="ARM" evidence="2">
    <location>
        <begin position="733"/>
        <end position="775"/>
    </location>
</feature>
<dbReference type="CTD" id="20247245"/>
<keyword evidence="1" id="KW-0040">ANK repeat</keyword>
<dbReference type="InterPro" id="IPR000225">
    <property type="entry name" value="Armadillo"/>
</dbReference>
<dbReference type="PROSITE" id="PS50176">
    <property type="entry name" value="ARM_REPEAT"/>
    <property type="match status" value="3"/>
</dbReference>
<dbReference type="SUPFAM" id="SSF48403">
    <property type="entry name" value="Ankyrin repeat"/>
    <property type="match status" value="1"/>
</dbReference>
<dbReference type="KEGG" id="lgi:LOTGIDRAFT_224972"/>
<organism evidence="3 4">
    <name type="scientific">Lottia gigantea</name>
    <name type="common">Giant owl limpet</name>
    <dbReference type="NCBI Taxonomy" id="225164"/>
    <lineage>
        <taxon>Eukaryota</taxon>
        <taxon>Metazoa</taxon>
        <taxon>Spiralia</taxon>
        <taxon>Lophotrochozoa</taxon>
        <taxon>Mollusca</taxon>
        <taxon>Gastropoda</taxon>
        <taxon>Patellogastropoda</taxon>
        <taxon>Lottioidea</taxon>
        <taxon>Lottiidae</taxon>
        <taxon>Lottia</taxon>
    </lineage>
</organism>
<dbReference type="InterPro" id="IPR036770">
    <property type="entry name" value="Ankyrin_rpt-contain_sf"/>
</dbReference>
<dbReference type="OMA" id="FMGLFKT"/>
<dbReference type="InterPro" id="IPR016024">
    <property type="entry name" value="ARM-type_fold"/>
</dbReference>
<dbReference type="Pfam" id="PF00514">
    <property type="entry name" value="Arm"/>
    <property type="match status" value="1"/>
</dbReference>
<feature type="repeat" description="ARM" evidence="2">
    <location>
        <begin position="774"/>
        <end position="816"/>
    </location>
</feature>
<dbReference type="PROSITE" id="PS50297">
    <property type="entry name" value="ANK_REP_REGION"/>
    <property type="match status" value="2"/>
</dbReference>
<dbReference type="InterPro" id="IPR011989">
    <property type="entry name" value="ARM-like"/>
</dbReference>
<dbReference type="PANTHER" id="PTHR46464:SF1">
    <property type="entry name" value="ANKYRIN AND ARMADILLO REPEAT-CONTAINING PROTEIN"/>
    <property type="match status" value="1"/>
</dbReference>
<dbReference type="SMART" id="SM00248">
    <property type="entry name" value="ANK"/>
    <property type="match status" value="5"/>
</dbReference>
<evidence type="ECO:0000256" key="1">
    <source>
        <dbReference type="PROSITE-ProRule" id="PRU00023"/>
    </source>
</evidence>
<dbReference type="InterPro" id="IPR043379">
    <property type="entry name" value="ANKAR"/>
</dbReference>
<feature type="repeat" description="ANK" evidence="1">
    <location>
        <begin position="519"/>
        <end position="551"/>
    </location>
</feature>
<dbReference type="SMART" id="SM00185">
    <property type="entry name" value="ARM"/>
    <property type="match status" value="11"/>
</dbReference>
<dbReference type="RefSeq" id="XP_009047058.1">
    <property type="nucleotide sequence ID" value="XM_009048810.1"/>
</dbReference>
<accession>V4B457</accession>
<dbReference type="Proteomes" id="UP000030746">
    <property type="component" value="Unassembled WGS sequence"/>
</dbReference>
<protein>
    <submittedName>
        <fullName evidence="3">Uncharacterized protein</fullName>
    </submittedName>
</protein>
<reference evidence="3 4" key="1">
    <citation type="journal article" date="2013" name="Nature">
        <title>Insights into bilaterian evolution from three spiralian genomes.</title>
        <authorList>
            <person name="Simakov O."/>
            <person name="Marletaz F."/>
            <person name="Cho S.J."/>
            <person name="Edsinger-Gonzales E."/>
            <person name="Havlak P."/>
            <person name="Hellsten U."/>
            <person name="Kuo D.H."/>
            <person name="Larsson T."/>
            <person name="Lv J."/>
            <person name="Arendt D."/>
            <person name="Savage R."/>
            <person name="Osoegawa K."/>
            <person name="de Jong P."/>
            <person name="Grimwood J."/>
            <person name="Chapman J.A."/>
            <person name="Shapiro H."/>
            <person name="Aerts A."/>
            <person name="Otillar R.P."/>
            <person name="Terry A.Y."/>
            <person name="Boore J.L."/>
            <person name="Grigoriev I.V."/>
            <person name="Lindberg D.R."/>
            <person name="Seaver E.C."/>
            <person name="Weisblat D.A."/>
            <person name="Putnam N.H."/>
            <person name="Rokhsar D.S."/>
        </authorList>
    </citation>
    <scope>NUCLEOTIDE SEQUENCE [LARGE SCALE GENOMIC DNA]</scope>
</reference>
<gene>
    <name evidence="3" type="ORF">LOTGIDRAFT_224972</name>
</gene>
<dbReference type="InterPro" id="IPR002110">
    <property type="entry name" value="Ankyrin_rpt"/>
</dbReference>